<feature type="domain" description="Polysaccharide pyruvyl transferase" evidence="1">
    <location>
        <begin position="16"/>
        <end position="278"/>
    </location>
</feature>
<dbReference type="OrthoDB" id="2522120at2"/>
<protein>
    <submittedName>
        <fullName evidence="2">Polysaccharide pyruvyl transferase family protein WcaK</fullName>
    </submittedName>
</protein>
<dbReference type="Proteomes" id="UP000198582">
    <property type="component" value="Unassembled WGS sequence"/>
</dbReference>
<gene>
    <name evidence="2" type="ORF">SAMN04489732_14313</name>
</gene>
<dbReference type="Pfam" id="PF04230">
    <property type="entry name" value="PS_pyruv_trans"/>
    <property type="match status" value="1"/>
</dbReference>
<keyword evidence="2" id="KW-0808">Transferase</keyword>
<evidence type="ECO:0000313" key="2">
    <source>
        <dbReference type="EMBL" id="SEP54325.1"/>
    </source>
</evidence>
<keyword evidence="3" id="KW-1185">Reference proteome</keyword>
<evidence type="ECO:0000259" key="1">
    <source>
        <dbReference type="Pfam" id="PF04230"/>
    </source>
</evidence>
<dbReference type="InterPro" id="IPR007345">
    <property type="entry name" value="Polysacch_pyruvyl_Trfase"/>
</dbReference>
<dbReference type="GO" id="GO:0016740">
    <property type="term" value="F:transferase activity"/>
    <property type="evidence" value="ECO:0007669"/>
    <property type="project" value="UniProtKB-KW"/>
</dbReference>
<sequence length="352" mass="38209">MNDSRLLYVGWTGHGNLGDDAIADALLPRLPAVEPWHVPHDPKEFARRVLGGGLRGAGDRAVLVGGGTVVGRRNWRLLLEATGLLLARRRPWHLIGIGVEDPAFQGKNSFSAGGELARWPGLCRRFDRVTVRGPRSAALLDSVGVQAEVVGDPALLHEPAEAATPRDKLLAVNLGFGDDLWGHDHDRVIRAVADLVRGVVADGWSVRFLVINPKDQRFAEEALRLAGIADERAEIRPAYTVPDYFAAIGDCTVLVAERLHALVLAAAAAVPMVGLEYQPKCADFLASVGTAERSVRTDEVTPRILREHVDELAARRPVESARLLGEVDLLRVRLRTELARIRSGAEVAGSLR</sequence>
<reference evidence="2 3" key="1">
    <citation type="submission" date="2016-10" db="EMBL/GenBank/DDBJ databases">
        <authorList>
            <person name="de Groot N.N."/>
        </authorList>
    </citation>
    <scope>NUCLEOTIDE SEQUENCE [LARGE SCALE GENOMIC DNA]</scope>
    <source>
        <strain evidence="2 3">DSM 44993</strain>
    </source>
</reference>
<accession>A0A1H8YQ26</accession>
<dbReference type="RefSeq" id="WP_091629546.1">
    <property type="nucleotide sequence ID" value="NZ_FOEF01000043.1"/>
</dbReference>
<dbReference type="EMBL" id="FOEF01000043">
    <property type="protein sequence ID" value="SEP54325.1"/>
    <property type="molecule type" value="Genomic_DNA"/>
</dbReference>
<organism evidence="2 3">
    <name type="scientific">Amycolatopsis saalfeldensis</name>
    <dbReference type="NCBI Taxonomy" id="394193"/>
    <lineage>
        <taxon>Bacteria</taxon>
        <taxon>Bacillati</taxon>
        <taxon>Actinomycetota</taxon>
        <taxon>Actinomycetes</taxon>
        <taxon>Pseudonocardiales</taxon>
        <taxon>Pseudonocardiaceae</taxon>
        <taxon>Amycolatopsis</taxon>
    </lineage>
</organism>
<evidence type="ECO:0000313" key="3">
    <source>
        <dbReference type="Proteomes" id="UP000198582"/>
    </source>
</evidence>
<dbReference type="PANTHER" id="PTHR36836">
    <property type="entry name" value="COLANIC ACID BIOSYNTHESIS PROTEIN WCAK"/>
    <property type="match status" value="1"/>
</dbReference>
<dbReference type="AlphaFoldDB" id="A0A1H8YQ26"/>
<dbReference type="PANTHER" id="PTHR36836:SF1">
    <property type="entry name" value="COLANIC ACID BIOSYNTHESIS PROTEIN WCAK"/>
    <property type="match status" value="1"/>
</dbReference>
<proteinExistence type="predicted"/>
<dbReference type="STRING" id="394193.SAMN04489732_14313"/>
<name>A0A1H8YQ26_9PSEU</name>